<dbReference type="NCBIfam" id="TIGR01453">
    <property type="entry name" value="grpIintron_endo"/>
    <property type="match status" value="1"/>
</dbReference>
<feature type="compositionally biased region" description="Polar residues" evidence="5">
    <location>
        <begin position="165"/>
        <end position="175"/>
    </location>
</feature>
<dbReference type="SMART" id="SM00465">
    <property type="entry name" value="GIYc"/>
    <property type="match status" value="1"/>
</dbReference>
<dbReference type="InterPro" id="IPR003647">
    <property type="entry name" value="Intron_nuc_1_rpt"/>
</dbReference>
<dbReference type="Proteomes" id="UP000202420">
    <property type="component" value="Segment"/>
</dbReference>
<evidence type="ECO:0000256" key="2">
    <source>
        <dbReference type="ARBA" id="ARBA00022722"/>
    </source>
</evidence>
<dbReference type="InterPro" id="IPR036388">
    <property type="entry name" value="WH-like_DNA-bd_sf"/>
</dbReference>
<dbReference type="SUPFAM" id="SSF64496">
    <property type="entry name" value="DNA-binding domain of intron-encoded endonucleases"/>
    <property type="match status" value="2"/>
</dbReference>
<feature type="domain" description="Nuclease associated modular" evidence="7">
    <location>
        <begin position="154"/>
        <end position="170"/>
    </location>
</feature>
<dbReference type="RefSeq" id="YP_001427118.1">
    <property type="nucleotide sequence ID" value="NC_008724.1"/>
</dbReference>
<dbReference type="GO" id="GO:0003677">
    <property type="term" value="F:DNA binding"/>
    <property type="evidence" value="ECO:0007669"/>
    <property type="project" value="InterPro"/>
</dbReference>
<evidence type="ECO:0000256" key="1">
    <source>
        <dbReference type="ARBA" id="ARBA00010045"/>
    </source>
</evidence>
<dbReference type="InterPro" id="IPR000305">
    <property type="entry name" value="GIY-YIG_endonuc"/>
</dbReference>
<dbReference type="GO" id="GO:0016787">
    <property type="term" value="F:hydrolase activity"/>
    <property type="evidence" value="ECO:0007669"/>
    <property type="project" value="UniProtKB-KW"/>
</dbReference>
<evidence type="ECO:0000259" key="7">
    <source>
        <dbReference type="SMART" id="SM00496"/>
    </source>
</evidence>
<keyword evidence="3" id="KW-0255">Endonuclease</keyword>
<evidence type="ECO:0000256" key="3">
    <source>
        <dbReference type="ARBA" id="ARBA00022759"/>
    </source>
</evidence>
<organism evidence="8 9">
    <name type="scientific">Chlorovirus heliozoae</name>
    <dbReference type="NCBI Taxonomy" id="322019"/>
    <lineage>
        <taxon>Viruses</taxon>
        <taxon>Varidnaviria</taxon>
        <taxon>Bamfordvirae</taxon>
        <taxon>Nucleocytoviricota</taxon>
        <taxon>Megaviricetes</taxon>
        <taxon>Algavirales</taxon>
        <taxon>Phycodnaviridae</taxon>
        <taxon>Chlorovirus</taxon>
    </lineage>
</organism>
<dbReference type="GO" id="GO:0004519">
    <property type="term" value="F:endonuclease activity"/>
    <property type="evidence" value="ECO:0007669"/>
    <property type="project" value="UniProtKB-KW"/>
</dbReference>
<dbReference type="GeneID" id="5471022"/>
<dbReference type="KEGG" id="vg:5471022"/>
<dbReference type="InterPro" id="IPR003611">
    <property type="entry name" value="NUMOD3"/>
</dbReference>
<dbReference type="InterPro" id="IPR010896">
    <property type="entry name" value="NUMOD1"/>
</dbReference>
<accession>A7K9P7</accession>
<feature type="region of interest" description="Disordered" evidence="5">
    <location>
        <begin position="86"/>
        <end position="178"/>
    </location>
</feature>
<feature type="compositionally biased region" description="Basic and acidic residues" evidence="5">
    <location>
        <begin position="136"/>
        <end position="150"/>
    </location>
</feature>
<feature type="domain" description="Nuclease associated modular" evidence="7">
    <location>
        <begin position="130"/>
        <end position="146"/>
    </location>
</feature>
<comment type="similarity">
    <text evidence="1">To endonucleases of group I introns of fungi and phage.</text>
</comment>
<sequence length="233" mass="26578">MGFIYRLTSPYGKSYIGQTFRPIEERFKEHQTRSDCVAISRAIQFHGWHNMKKEWIEVRDDDLNFYEEMLVALLGTLSPGGYNLKEGGSNGKPSIESREKMSKAQKGKILTKDHKQKISKSMSGEKHHFYGQAMSDEQKQKMSISRKSEKNPMFGKNHTADAKQKMSNSSKGESNPRSKKVYQYELDGTFVQSFTSSGEAARCLNKSDGTNIRRCANGDYASSYGFKWSYTKL</sequence>
<evidence type="ECO:0000256" key="5">
    <source>
        <dbReference type="SAM" id="MobiDB-lite"/>
    </source>
</evidence>
<reference evidence="8 9" key="1">
    <citation type="submission" date="2006-09" db="EMBL/GenBank/DDBJ databases">
        <title>Sequence and annotation of the 288-kb ATCV-1 virus that infects an endosymbiotic Chlorella strain of the heliozoon Acanthocystis turfacea.</title>
        <authorList>
            <person name="Fitzgerald L.A."/>
            <person name="Graves M.V."/>
            <person name="Li X."/>
            <person name="Pfitzner A.J.P."/>
            <person name="Hartigan J."/>
            <person name="Van Etten J.L."/>
        </authorList>
    </citation>
    <scope>NUCLEOTIDE SEQUENCE [LARGE SCALE GENOMIC DNA]</scope>
    <source>
        <strain evidence="8 9">ATCV-1</strain>
    </source>
</reference>
<dbReference type="Gene3D" id="3.40.1440.10">
    <property type="entry name" value="GIY-YIG endonuclease"/>
    <property type="match status" value="1"/>
</dbReference>
<evidence type="ECO:0000313" key="8">
    <source>
        <dbReference type="EMBL" id="ABT16771.1"/>
    </source>
</evidence>
<keyword evidence="4" id="KW-0378">Hydrolase</keyword>
<evidence type="ECO:0000313" key="9">
    <source>
        <dbReference type="Proteomes" id="UP000202420"/>
    </source>
</evidence>
<keyword evidence="9" id="KW-1185">Reference proteome</keyword>
<feature type="domain" description="Nuclease associated modular" evidence="7">
    <location>
        <begin position="89"/>
        <end position="105"/>
    </location>
</feature>
<dbReference type="SMART" id="SM00496">
    <property type="entry name" value="IENR2"/>
    <property type="match status" value="4"/>
</dbReference>
<gene>
    <name evidence="8" type="primary">Z637L</name>
    <name evidence="8" type="ORF">ATCV1_Z637L</name>
</gene>
<dbReference type="SMART" id="SM00497">
    <property type="entry name" value="IENR1"/>
    <property type="match status" value="1"/>
</dbReference>
<dbReference type="InterPro" id="IPR035901">
    <property type="entry name" value="GIY-YIG_endonuc_sf"/>
</dbReference>
<dbReference type="Gene3D" id="1.10.10.10">
    <property type="entry name" value="Winged helix-like DNA-binding domain superfamily/Winged helix DNA-binding domain"/>
    <property type="match status" value="1"/>
</dbReference>
<name>A7K9P7_9PHYC</name>
<keyword evidence="2" id="KW-0540">Nuclease</keyword>
<dbReference type="Pfam" id="PF07453">
    <property type="entry name" value="NUMOD1"/>
    <property type="match status" value="1"/>
</dbReference>
<dbReference type="InterPro" id="IPR006350">
    <property type="entry name" value="Intron_endoG1"/>
</dbReference>
<dbReference type="CDD" id="cd10443">
    <property type="entry name" value="GIY-YIG_HE_Tlr8p_PBC-V_like"/>
    <property type="match status" value="1"/>
</dbReference>
<dbReference type="Pfam" id="PF07460">
    <property type="entry name" value="NUMOD3"/>
    <property type="match status" value="2"/>
</dbReference>
<feature type="domain" description="Nuclease associated modular" evidence="7">
    <location>
        <begin position="106"/>
        <end position="122"/>
    </location>
</feature>
<feature type="domain" description="GIY-YIG" evidence="6">
    <location>
        <begin position="1"/>
        <end position="88"/>
    </location>
</feature>
<evidence type="ECO:0000259" key="6">
    <source>
        <dbReference type="SMART" id="SM00465"/>
    </source>
</evidence>
<dbReference type="OrthoDB" id="45at1912760"/>
<protein>
    <submittedName>
        <fullName evidence="8">Uncharacterized protein Z637L</fullName>
    </submittedName>
</protein>
<proteinExistence type="predicted"/>
<evidence type="ECO:0000256" key="4">
    <source>
        <dbReference type="ARBA" id="ARBA00022801"/>
    </source>
</evidence>
<dbReference type="EMBL" id="EF101928">
    <property type="protein sequence ID" value="ABT16771.1"/>
    <property type="molecule type" value="Genomic_DNA"/>
</dbReference>